<accession>A0A9X2B7P1</accession>
<comment type="caution">
    <text evidence="3">The sequence shown here is derived from an EMBL/GenBank/DDBJ whole genome shotgun (WGS) entry which is preliminary data.</text>
</comment>
<evidence type="ECO:0000256" key="1">
    <source>
        <dbReference type="SAM" id="Coils"/>
    </source>
</evidence>
<protein>
    <submittedName>
        <fullName evidence="3">Uncharacterized protein</fullName>
    </submittedName>
</protein>
<dbReference type="EMBL" id="JALJEJ010000001">
    <property type="protein sequence ID" value="MCJ8208546.1"/>
    <property type="molecule type" value="Genomic_DNA"/>
</dbReference>
<proteinExistence type="predicted"/>
<evidence type="ECO:0000313" key="3">
    <source>
        <dbReference type="EMBL" id="MCJ8208546.1"/>
    </source>
</evidence>
<name>A0A9X2B7P1_9SPHI</name>
<evidence type="ECO:0000256" key="2">
    <source>
        <dbReference type="SAM" id="MobiDB-lite"/>
    </source>
</evidence>
<dbReference type="AlphaFoldDB" id="A0A9X2B7P1"/>
<dbReference type="Proteomes" id="UP001139450">
    <property type="component" value="Unassembled WGS sequence"/>
</dbReference>
<keyword evidence="1" id="KW-0175">Coiled coil</keyword>
<feature type="coiled-coil region" evidence="1">
    <location>
        <begin position="14"/>
        <end position="44"/>
    </location>
</feature>
<reference evidence="3" key="1">
    <citation type="submission" date="2022-04" db="EMBL/GenBank/DDBJ databases">
        <title>Mucilaginibacter sp. RS28 isolated from freshwater.</title>
        <authorList>
            <person name="Ko S.-R."/>
        </authorList>
    </citation>
    <scope>NUCLEOTIDE SEQUENCE</scope>
    <source>
        <strain evidence="3">RS28</strain>
    </source>
</reference>
<keyword evidence="4" id="KW-1185">Reference proteome</keyword>
<organism evidence="3 4">
    <name type="scientific">Mucilaginibacter straminoryzae</name>
    <dbReference type="NCBI Taxonomy" id="2932774"/>
    <lineage>
        <taxon>Bacteria</taxon>
        <taxon>Pseudomonadati</taxon>
        <taxon>Bacteroidota</taxon>
        <taxon>Sphingobacteriia</taxon>
        <taxon>Sphingobacteriales</taxon>
        <taxon>Sphingobacteriaceae</taxon>
        <taxon>Mucilaginibacter</taxon>
    </lineage>
</organism>
<feature type="region of interest" description="Disordered" evidence="2">
    <location>
        <begin position="270"/>
        <end position="309"/>
    </location>
</feature>
<sequence length="413" mass="46452">MRQQDVFRKIGGILQELNEQYDYLKTQQDALNDLELELFAANANFLTDHLEILRKLNAHITKALPVHEEEKALPTVSEGTEATFILPAPETAPAETVYTLPPVETQPAAVMSEPEPIRDPEPAEQEEEIVEEPVAEEPLTASNEFHFDLKPAEPIYVEPVYPHDEEPAHQENSTTEEQESFFILNKHPEEQPVASETALPAEEPVASPVQPVEDKPVPEINLFESKGNDTFSFTRQAEPEVIRHELNLNESAAWPEEEPVEAIQNRPTILPPAEEIKPEPVAEPASEFPRAKNVSHTAYPPAEEPQRPLTLNERISAQLSGNKPAEATTTSSSQAPIKDLKSAISLNDKMLFVRDLFNGYSLAYSEAIEILNRFNNFDEASRFLTNNYVGKNNWAAKQATADRFYELLKRRFA</sequence>
<gene>
    <name evidence="3" type="ORF">MUY27_02415</name>
</gene>
<evidence type="ECO:0000313" key="4">
    <source>
        <dbReference type="Proteomes" id="UP001139450"/>
    </source>
</evidence>
<dbReference type="RefSeq" id="WP_245128374.1">
    <property type="nucleotide sequence ID" value="NZ_JALJEJ010000001.1"/>
</dbReference>